<dbReference type="InterPro" id="IPR005046">
    <property type="entry name" value="DUF285"/>
</dbReference>
<dbReference type="EMBL" id="JABANE010000004">
    <property type="protein sequence ID" value="NME66800.1"/>
    <property type="molecule type" value="Genomic_DNA"/>
</dbReference>
<dbReference type="InterPro" id="IPR011889">
    <property type="entry name" value="Liste_lipo_26"/>
</dbReference>
<gene>
    <name evidence="1" type="ORF">HHU12_02375</name>
</gene>
<name>A0A7X9NZZ7_9BACT</name>
<protein>
    <submittedName>
        <fullName evidence="1">DUF285 domain-containing protein</fullName>
    </submittedName>
</protein>
<comment type="caution">
    <text evidence="1">The sequence shown here is derived from an EMBL/GenBank/DDBJ whole genome shotgun (WGS) entry which is preliminary data.</text>
</comment>
<dbReference type="Proteomes" id="UP000576082">
    <property type="component" value="Unassembled WGS sequence"/>
</dbReference>
<accession>A0A7X9NZZ7</accession>
<sequence length="662" mass="76891">MSFSTYAKLINYDQDTSKYFIFVLDEGSESTTSFYASTNSSFEIDWKNNNEWMEITTDGIQRISFKFETKPDTIKIRGEMNIFKAPQDIKDVIQWGDVGFTSLDDAFKKCYKLKKFSANDTPNLSKVVSMNRTFARCEKFNGDLSQWDVSNVTSMVLTFYHAENFNGDLSQWDVSKVEDMRFMFCGANRFISDISNWDVSKVKNMRKMFYEAFNFNADISNWNTESLENMNSMFYNARAFNRDLSNWDISNVYKMYEAFINTRISNETYDKLLHSWASQDVQDSVYFGISSNYCDAADERRALVYDHNWYIDDHGPCDDYNFIFQVKGKPGRTISFEAQSVNTFYVDWENNNEWEEVISDSAQIKVSHYFEGEPSIIKIKGDLNKFVAPKNIIDVLQWGDVAFTTLNNMFHFCKSIEGFTATDTPNLSRVTTMQYAFASAYNFNGDISTWDVSEVTSMRSAFAYTRMFNNDISSWDVSNVKNMKQLFYNAISFNQNIEQWNVSNVNNMVDMLEGTNQFSSENYDNLLDSWSKLENGLQEDVKFDVSSTYCQSADQRQKIIDDYGWIITDGGSNCPTNYSSSYRNSKNGLIKDELNLNSGLYEGDVYWSLYDFNGNILSNGHTFLQKGEKLKWWDFEMNSKKAGILKVYDKNKHVSIMKFIKQ</sequence>
<dbReference type="Pfam" id="PF03382">
    <property type="entry name" value="DUF285"/>
    <property type="match status" value="2"/>
</dbReference>
<evidence type="ECO:0000313" key="1">
    <source>
        <dbReference type="EMBL" id="NME66800.1"/>
    </source>
</evidence>
<proteinExistence type="predicted"/>
<dbReference type="NCBIfam" id="TIGR02167">
    <property type="entry name" value="Liste_lipo_26"/>
    <property type="match status" value="4"/>
</dbReference>
<organism evidence="1 2">
    <name type="scientific">Flammeovirga aprica JL-4</name>
    <dbReference type="NCBI Taxonomy" id="694437"/>
    <lineage>
        <taxon>Bacteria</taxon>
        <taxon>Pseudomonadati</taxon>
        <taxon>Bacteroidota</taxon>
        <taxon>Cytophagia</taxon>
        <taxon>Cytophagales</taxon>
        <taxon>Flammeovirgaceae</taxon>
        <taxon>Flammeovirga</taxon>
    </lineage>
</organism>
<dbReference type="RefSeq" id="WP_169654628.1">
    <property type="nucleotide sequence ID" value="NZ_JABANE010000004.1"/>
</dbReference>
<reference evidence="1 2" key="1">
    <citation type="submission" date="2020-04" db="EMBL/GenBank/DDBJ databases">
        <title>Flammeovirga sp. SR4, a novel species isolated from seawater.</title>
        <authorList>
            <person name="Wang X."/>
        </authorList>
    </citation>
    <scope>NUCLEOTIDE SEQUENCE [LARGE SCALE GENOMIC DNA]</scope>
    <source>
        <strain evidence="1 2">ATCC 23126</strain>
    </source>
</reference>
<evidence type="ECO:0000313" key="2">
    <source>
        <dbReference type="Proteomes" id="UP000576082"/>
    </source>
</evidence>
<dbReference type="AlphaFoldDB" id="A0A7X9NZZ7"/>
<keyword evidence="2" id="KW-1185">Reference proteome</keyword>